<feature type="compositionally biased region" description="Basic and acidic residues" evidence="1">
    <location>
        <begin position="235"/>
        <end position="249"/>
    </location>
</feature>
<dbReference type="EMBL" id="BAABCA010000003">
    <property type="protein sequence ID" value="GAA4235627.1"/>
    <property type="molecule type" value="Genomic_DNA"/>
</dbReference>
<feature type="transmembrane region" description="Helical" evidence="2">
    <location>
        <begin position="46"/>
        <end position="67"/>
    </location>
</feature>
<evidence type="ECO:0008006" key="5">
    <source>
        <dbReference type="Google" id="ProtNLM"/>
    </source>
</evidence>
<dbReference type="Proteomes" id="UP001501496">
    <property type="component" value="Unassembled WGS sequence"/>
</dbReference>
<evidence type="ECO:0000313" key="4">
    <source>
        <dbReference type="Proteomes" id="UP001501496"/>
    </source>
</evidence>
<keyword evidence="2" id="KW-1133">Transmembrane helix</keyword>
<keyword evidence="4" id="KW-1185">Reference proteome</keyword>
<protein>
    <recommendedName>
        <fullName evidence="5">Outer membrane protein beta-barrel domain-containing protein</fullName>
    </recommendedName>
</protein>
<name>A0ABP8C9D9_9FLAO</name>
<comment type="caution">
    <text evidence="3">The sequence shown here is derived from an EMBL/GenBank/DDBJ whole genome shotgun (WGS) entry which is preliminary data.</text>
</comment>
<proteinExistence type="predicted"/>
<keyword evidence="2" id="KW-0812">Transmembrane</keyword>
<organism evidence="3 4">
    <name type="scientific">Postechiella marina</name>
    <dbReference type="NCBI Taxonomy" id="943941"/>
    <lineage>
        <taxon>Bacteria</taxon>
        <taxon>Pseudomonadati</taxon>
        <taxon>Bacteroidota</taxon>
        <taxon>Flavobacteriia</taxon>
        <taxon>Flavobacteriales</taxon>
        <taxon>Flavobacteriaceae</taxon>
        <taxon>Postechiella</taxon>
    </lineage>
</organism>
<reference evidence="4" key="1">
    <citation type="journal article" date="2019" name="Int. J. Syst. Evol. Microbiol.">
        <title>The Global Catalogue of Microorganisms (GCM) 10K type strain sequencing project: providing services to taxonomists for standard genome sequencing and annotation.</title>
        <authorList>
            <consortium name="The Broad Institute Genomics Platform"/>
            <consortium name="The Broad Institute Genome Sequencing Center for Infectious Disease"/>
            <person name="Wu L."/>
            <person name="Ma J."/>
        </authorList>
    </citation>
    <scope>NUCLEOTIDE SEQUENCE [LARGE SCALE GENOMIC DNA]</scope>
    <source>
        <strain evidence="4">JCM 17630</strain>
    </source>
</reference>
<feature type="compositionally biased region" description="Low complexity" evidence="1">
    <location>
        <begin position="120"/>
        <end position="138"/>
    </location>
</feature>
<gene>
    <name evidence="3" type="ORF">GCM10022291_18060</name>
</gene>
<feature type="compositionally biased region" description="Polar residues" evidence="1">
    <location>
        <begin position="75"/>
        <end position="86"/>
    </location>
</feature>
<evidence type="ECO:0000313" key="3">
    <source>
        <dbReference type="EMBL" id="GAA4235627.1"/>
    </source>
</evidence>
<feature type="region of interest" description="Disordered" evidence="1">
    <location>
        <begin position="229"/>
        <end position="249"/>
    </location>
</feature>
<evidence type="ECO:0000256" key="1">
    <source>
        <dbReference type="SAM" id="MobiDB-lite"/>
    </source>
</evidence>
<feature type="region of interest" description="Disordered" evidence="1">
    <location>
        <begin position="75"/>
        <end position="105"/>
    </location>
</feature>
<dbReference type="RefSeq" id="WP_344787853.1">
    <property type="nucleotide sequence ID" value="NZ_BAABCA010000003.1"/>
</dbReference>
<keyword evidence="2" id="KW-0472">Membrane</keyword>
<feature type="compositionally biased region" description="Low complexity" evidence="1">
    <location>
        <begin position="92"/>
        <end position="105"/>
    </location>
</feature>
<accession>A0ABP8C9D9</accession>
<feature type="region of interest" description="Disordered" evidence="1">
    <location>
        <begin position="120"/>
        <end position="141"/>
    </location>
</feature>
<sequence length="520" mass="57431">MSDKKHIDRLFQEKFKDFEKTPNDAVWANIEAKLNEKKKRRVIPIWWRYASVAALLLLLLTVSNSFFNYNSNSSEPTNTIVNSTKKPQPVLKTKTPKNITKPTINNTENKTTAVVSSNLNTSKLNNTPSSAKSTSKKAINGNSKTTQTVANASVKINSKSQKTNRLIAHPYKVSAKINQSKKENSNGIANNNLQKKDLKATLPSKTSYNKFSTINNTITTPSATLAKTNDTQNVKTKESSLDQNSLEKEKTNTIEEAIAENKERANKKDESKFNRWSVTPNAAPVYFNTLGEGSSIASQFNNNGKSGEVNMSYGINASYAINKKLIVRSGINRVNLGYNTNNVAVFDKANATTINSFSSIKGISGEETINNDATKSNIATSVSLVSEVSLNEAPETIASGSSANINQSLGFIEIPIEFQYIVLDKKLGLNVIGGFSSFFLNNNELFSETNNSRTLIGEAINVNKVSYSANFGLGFNYKMTEKFNLNFEPMFKYQINTFENTSGNFKPYFIGIYTGVGFKF</sequence>
<evidence type="ECO:0000256" key="2">
    <source>
        <dbReference type="SAM" id="Phobius"/>
    </source>
</evidence>